<dbReference type="Gene3D" id="1.25.40.10">
    <property type="entry name" value="Tetratricopeptide repeat domain"/>
    <property type="match status" value="1"/>
</dbReference>
<evidence type="ECO:0000259" key="5">
    <source>
        <dbReference type="Pfam" id="PF23914"/>
    </source>
</evidence>
<evidence type="ECO:0000259" key="3">
    <source>
        <dbReference type="Pfam" id="PF09699"/>
    </source>
</evidence>
<evidence type="ECO:0000256" key="1">
    <source>
        <dbReference type="ARBA" id="ARBA00022729"/>
    </source>
</evidence>
<feature type="domain" description="Doubled CXXCH motif" evidence="3">
    <location>
        <begin position="310"/>
        <end position="340"/>
    </location>
</feature>
<dbReference type="InterPro" id="IPR019734">
    <property type="entry name" value="TPR_rpt"/>
</dbReference>
<dbReference type="InterPro" id="IPR036280">
    <property type="entry name" value="Multihaem_cyt_sf"/>
</dbReference>
<evidence type="ECO:0000313" key="7">
    <source>
        <dbReference type="Proteomes" id="UP001165679"/>
    </source>
</evidence>
<dbReference type="Pfam" id="PF13432">
    <property type="entry name" value="TPR_16"/>
    <property type="match status" value="1"/>
</dbReference>
<keyword evidence="7" id="KW-1185">Reference proteome</keyword>
<dbReference type="InterPro" id="IPR023155">
    <property type="entry name" value="Cyt_c-552/4"/>
</dbReference>
<keyword evidence="1" id="KW-0732">Signal</keyword>
<dbReference type="Proteomes" id="UP001165679">
    <property type="component" value="Unassembled WGS sequence"/>
</dbReference>
<dbReference type="SUPFAM" id="SSF48695">
    <property type="entry name" value="Multiheme cytochromes"/>
    <property type="match status" value="1"/>
</dbReference>
<comment type="caution">
    <text evidence="6">The sequence shown here is derived from an EMBL/GenBank/DDBJ whole genome shotgun (WGS) entry which is preliminary data.</text>
</comment>
<evidence type="ECO:0000259" key="4">
    <source>
        <dbReference type="Pfam" id="PF13435"/>
    </source>
</evidence>
<proteinExistence type="predicted"/>
<dbReference type="Gene3D" id="1.25.10.10">
    <property type="entry name" value="Leucine-rich Repeat Variant"/>
    <property type="match status" value="1"/>
</dbReference>
<feature type="domain" description="Cytochrome c-552/4" evidence="4">
    <location>
        <begin position="140"/>
        <end position="181"/>
    </location>
</feature>
<dbReference type="GO" id="GO:0016491">
    <property type="term" value="F:oxidoreductase activity"/>
    <property type="evidence" value="ECO:0007669"/>
    <property type="project" value="TreeGrafter"/>
</dbReference>
<dbReference type="InterPro" id="IPR010177">
    <property type="entry name" value="Paired_CXXCH_1"/>
</dbReference>
<dbReference type="Gene3D" id="1.10.1130.10">
    <property type="entry name" value="Flavocytochrome C3, Chain A"/>
    <property type="match status" value="2"/>
</dbReference>
<feature type="repeat" description="TPR" evidence="2">
    <location>
        <begin position="629"/>
        <end position="662"/>
    </location>
</feature>
<reference evidence="6" key="2">
    <citation type="submission" date="2022-10" db="EMBL/GenBank/DDBJ databases">
        <authorList>
            <person name="Trinh H.N."/>
        </authorList>
    </citation>
    <scope>NUCLEOTIDE SEQUENCE</scope>
    <source>
        <strain evidence="6">RN2-1</strain>
    </source>
</reference>
<organism evidence="6 7">
    <name type="scientific">Limobrevibacterium gyesilva</name>
    <dbReference type="NCBI Taxonomy" id="2991712"/>
    <lineage>
        <taxon>Bacteria</taxon>
        <taxon>Pseudomonadati</taxon>
        <taxon>Pseudomonadota</taxon>
        <taxon>Alphaproteobacteria</taxon>
        <taxon>Acetobacterales</taxon>
        <taxon>Acetobacteraceae</taxon>
        <taxon>Limobrevibacterium</taxon>
    </lineage>
</organism>
<dbReference type="InterPro" id="IPR011990">
    <property type="entry name" value="TPR-like_helical_dom_sf"/>
</dbReference>
<dbReference type="SUPFAM" id="SSF48452">
    <property type="entry name" value="TPR-like"/>
    <property type="match status" value="1"/>
</dbReference>
<dbReference type="PROSITE" id="PS50005">
    <property type="entry name" value="TPR"/>
    <property type="match status" value="2"/>
</dbReference>
<gene>
    <name evidence="6" type="ORF">OL599_01265</name>
</gene>
<dbReference type="Pfam" id="PF09699">
    <property type="entry name" value="Paired_CXXCH_1"/>
    <property type="match status" value="1"/>
</dbReference>
<protein>
    <submittedName>
        <fullName evidence="6">Tetratricopeptide repeat protein</fullName>
    </submittedName>
</protein>
<evidence type="ECO:0000313" key="6">
    <source>
        <dbReference type="EMBL" id="MCW3473196.1"/>
    </source>
</evidence>
<dbReference type="Pfam" id="PF13435">
    <property type="entry name" value="Cytochrome_C554"/>
    <property type="match status" value="2"/>
</dbReference>
<dbReference type="SMART" id="SM00028">
    <property type="entry name" value="TPR"/>
    <property type="match status" value="5"/>
</dbReference>
<reference evidence="6" key="1">
    <citation type="submission" date="2022-09" db="EMBL/GenBank/DDBJ databases">
        <title>Rhodovastum sp. nov. RN2-1 isolated from soil in Seongnam, South Korea.</title>
        <authorList>
            <person name="Le N.T."/>
        </authorList>
    </citation>
    <scope>NUCLEOTIDE SEQUENCE</scope>
    <source>
        <strain evidence="6">RN2-1</strain>
    </source>
</reference>
<feature type="domain" description="Cytochrome c-type biogenesis protein H TPR" evidence="5">
    <location>
        <begin position="618"/>
        <end position="730"/>
    </location>
</feature>
<dbReference type="EMBL" id="JAPDNT010000001">
    <property type="protein sequence ID" value="MCW3473196.1"/>
    <property type="molecule type" value="Genomic_DNA"/>
</dbReference>
<dbReference type="InterPro" id="IPR051829">
    <property type="entry name" value="Multiheme_Cytochr_ET"/>
</dbReference>
<keyword evidence="2" id="KW-0802">TPR repeat</keyword>
<dbReference type="InterPro" id="IPR011989">
    <property type="entry name" value="ARM-like"/>
</dbReference>
<sequence>MSFVGTQTCAGCHQAEAERWEGSHHALAMQRATEATVLGDFSGAGLEHFGVATTFSRAGATFMVRTDGPDGALHDYEIAYTFGVYPLQQYLIAMPGGRLQALGIAWDSRPKDQGGERWFHLYPDQKLPAGGPLHWSGRDQTWNYMCADCHSTGVRKNYDLGTNTYATTWSDVDVSCESCHGPGSRHVAWARDHPGAGPYAARTDASGPGAQDRMGIVAWLKATDHGRWEMQPETGIARRTEPLVSAELDACAGCHSRRKTVATNAPAGAPFLDSYLPALLEPGLYHADGQIDGEVYEYGSFVQSRMHFAGVTCSNCHDPHSLKLRAEGNSLCAQCHMPAKFDVPAHHHHQPGGTGAQCVNCHMPTKTYMVIDTRRDHSFRVPRPDLSVSIGTPNACTQCHAGRPPEWAAQVAAGWFPHGRQTTAHYGTALDAGRTGARDAEQQLDRLILDQSQPAIARASALLLLPRYTSPASEPAVLKGIADPNPLVRLAAPRALSAAASAVTVQAAMSLLSDPVRAVRIEAARALAGVDPRTTSPGQRNAFNAAYQELIAAEMIDADRPEAHLNLGLLNTRRGQLGDAEAEYRTALRLAPDFVPALANLADLDRMRGMDQQGAELLRKALAIDPNNADVRHSLGLLLVRQHNYTEALGLLRQASELAPDNARYAYVYAIALNSSGEPRQAIALLERTHRQHPTDRDVLAALVSIARAQGDFATALLHARELLTLSPADPQLRILVLDLQRRQTR</sequence>
<dbReference type="PANTHER" id="PTHR35038:SF8">
    <property type="entry name" value="C-TYPE POLYHEME CYTOCHROME OMCC"/>
    <property type="match status" value="1"/>
</dbReference>
<accession>A0AA41YH75</accession>
<evidence type="ECO:0000256" key="2">
    <source>
        <dbReference type="PROSITE-ProRule" id="PRU00339"/>
    </source>
</evidence>
<dbReference type="Pfam" id="PF13646">
    <property type="entry name" value="HEAT_2"/>
    <property type="match status" value="1"/>
</dbReference>
<dbReference type="AlphaFoldDB" id="A0AA41YH75"/>
<dbReference type="RefSeq" id="WP_264711775.1">
    <property type="nucleotide sequence ID" value="NZ_JAPDNT010000001.1"/>
</dbReference>
<dbReference type="Pfam" id="PF23914">
    <property type="entry name" value="TPR_CcmH_CycH"/>
    <property type="match status" value="1"/>
</dbReference>
<dbReference type="InterPro" id="IPR056413">
    <property type="entry name" value="TPR_CcmH_CycH"/>
</dbReference>
<feature type="domain" description="Cytochrome c-552/4" evidence="4">
    <location>
        <begin position="8"/>
        <end position="33"/>
    </location>
</feature>
<name>A0AA41YH75_9PROT</name>
<dbReference type="PANTHER" id="PTHR35038">
    <property type="entry name" value="DISSIMILATORY SULFITE REDUCTASE SIRA"/>
    <property type="match status" value="1"/>
</dbReference>
<feature type="repeat" description="TPR" evidence="2">
    <location>
        <begin position="561"/>
        <end position="594"/>
    </location>
</feature>